<dbReference type="KEGG" id="xfs:D934_12080"/>
<dbReference type="SUPFAM" id="SSF53822">
    <property type="entry name" value="Periplasmic binding protein-like I"/>
    <property type="match status" value="1"/>
</dbReference>
<dbReference type="PATRIC" id="fig|155920.8.peg.2844"/>
<sequence>MNPRFAKIFFPLLVMILVCGCATTSTRVFLPHKSAGLVLLEQGRPREAAQHLEAEASRASGAQRNQLLADAAFAWHEAGETTRTQVLVRQVSVQQLTGESKARFVLLLGELALANRQPVRALQYFGGSSSGLSPKLQIRGLLGRAAALEANGDAFGAAQQRARADQALLGKARNENQAAITRLLAGLDHEVLLTRTAALPVGDPLYHFAGRVLLSRGEALPRPLEGSEQWSVGSSQRPSADTDGYRPPLKLAVLLPLTGSLATAAAPVRDGFLAGYYAETRRRPDLDFFDTGSTPVGAKAAYAKAIAAGADFVVGPLGRDEVSALFSQGQLSIPLLALNRSTGDRVSLPSGSASFSLAPEDDGVIAADYLLAQGQRNVIVIGSNDDVGRRGVQAFMDRFRARGGQVLAALGVADVPGDLGPRLRDADRADAVFLAVRGPTARVLAPQLASLGLSSKPQVGTSQLVLGTGKPEEDTLLDGIVYPTEPWSVQGVKSIPSAADVAVRLPNMRGAALRLFAFGVDAWKLSVYLEGLSAGGAGGGLRGATGTLRLDDSGNVIRIPIWATFRNGQSIPVEML</sequence>
<organism evidence="3 4">
    <name type="scientific">Xylella fastidiosa subsp. sandyi Ann-1</name>
    <dbReference type="NCBI Taxonomy" id="155920"/>
    <lineage>
        <taxon>Bacteria</taxon>
        <taxon>Pseudomonadati</taxon>
        <taxon>Pseudomonadota</taxon>
        <taxon>Gammaproteobacteria</taxon>
        <taxon>Lysobacterales</taxon>
        <taxon>Lysobacteraceae</taxon>
        <taxon>Xylella</taxon>
    </lineage>
</organism>
<evidence type="ECO:0000313" key="3">
    <source>
        <dbReference type="EMBL" id="AIC10664.1"/>
    </source>
</evidence>
<evidence type="ECO:0008006" key="5">
    <source>
        <dbReference type="Google" id="ProtNLM"/>
    </source>
</evidence>
<dbReference type="InterPro" id="IPR007443">
    <property type="entry name" value="LpoA"/>
</dbReference>
<dbReference type="PANTHER" id="PTHR38038:SF1">
    <property type="entry name" value="PENICILLIN-BINDING PROTEIN ACTIVATOR LPOA"/>
    <property type="match status" value="1"/>
</dbReference>
<evidence type="ECO:0000313" key="4">
    <source>
        <dbReference type="Proteomes" id="UP000027215"/>
    </source>
</evidence>
<dbReference type="AlphaFoldDB" id="A0A060H1L5"/>
<feature type="region of interest" description="Disordered" evidence="2">
    <location>
        <begin position="224"/>
        <end position="244"/>
    </location>
</feature>
<protein>
    <recommendedName>
        <fullName evidence="5">LppC family lipoprotein</fullName>
    </recommendedName>
</protein>
<dbReference type="PANTHER" id="PTHR38038">
    <property type="entry name" value="PENICILLIN-BINDING PROTEIN ACTIVATOR LPOA"/>
    <property type="match status" value="1"/>
</dbReference>
<dbReference type="RefSeq" id="WP_038274458.1">
    <property type="nucleotide sequence ID" value="NZ_CP006696.1"/>
</dbReference>
<gene>
    <name evidence="3" type="ORF">D934_12080</name>
</gene>
<keyword evidence="1" id="KW-0472">Membrane</keyword>
<evidence type="ECO:0000256" key="2">
    <source>
        <dbReference type="SAM" id="MobiDB-lite"/>
    </source>
</evidence>
<dbReference type="GO" id="GO:0030234">
    <property type="term" value="F:enzyme regulator activity"/>
    <property type="evidence" value="ECO:0007669"/>
    <property type="project" value="TreeGrafter"/>
</dbReference>
<dbReference type="Proteomes" id="UP000027215">
    <property type="component" value="Chromosome"/>
</dbReference>
<dbReference type="GO" id="GO:0009252">
    <property type="term" value="P:peptidoglycan biosynthetic process"/>
    <property type="evidence" value="ECO:0007669"/>
    <property type="project" value="TreeGrafter"/>
</dbReference>
<dbReference type="EMBL" id="CP006696">
    <property type="protein sequence ID" value="AIC10664.1"/>
    <property type="molecule type" value="Genomic_DNA"/>
</dbReference>
<dbReference type="HOGENOM" id="CLU_026091_2_2_6"/>
<evidence type="ECO:0000256" key="1">
    <source>
        <dbReference type="ARBA" id="ARBA00023136"/>
    </source>
</evidence>
<dbReference type="InterPro" id="IPR028082">
    <property type="entry name" value="Peripla_BP_I"/>
</dbReference>
<proteinExistence type="predicted"/>
<dbReference type="Pfam" id="PF04348">
    <property type="entry name" value="LppC"/>
    <property type="match status" value="2"/>
</dbReference>
<dbReference type="GO" id="GO:0031241">
    <property type="term" value="C:periplasmic side of cell outer membrane"/>
    <property type="evidence" value="ECO:0007669"/>
    <property type="project" value="TreeGrafter"/>
</dbReference>
<dbReference type="PROSITE" id="PS51257">
    <property type="entry name" value="PROKAR_LIPOPROTEIN"/>
    <property type="match status" value="1"/>
</dbReference>
<name>A0A060H1L5_XYLFS</name>
<accession>A0A060H1L5</accession>
<feature type="compositionally biased region" description="Polar residues" evidence="2">
    <location>
        <begin position="228"/>
        <end position="239"/>
    </location>
</feature>
<dbReference type="Gene3D" id="3.40.50.2300">
    <property type="match status" value="2"/>
</dbReference>
<dbReference type="CDD" id="cd06339">
    <property type="entry name" value="PBP1_YraM_LppC_lipoprotein-like"/>
    <property type="match status" value="1"/>
</dbReference>
<reference evidence="3 4" key="1">
    <citation type="submission" date="2013-08" db="EMBL/GenBank/DDBJ databases">
        <authorList>
            <person name="Stouthamer R."/>
            <person name="Nunney L."/>
        </authorList>
    </citation>
    <scope>NUCLEOTIDE SEQUENCE [LARGE SCALE GENOMIC DNA]</scope>
    <source>
        <strain evidence="4">ann-1</strain>
    </source>
</reference>